<dbReference type="EMBL" id="CP029543">
    <property type="protein sequence ID" value="AWV47969.1"/>
    <property type="molecule type" value="Genomic_DNA"/>
</dbReference>
<protein>
    <submittedName>
        <fullName evidence="2">Uncharacterized protein</fullName>
    </submittedName>
</protein>
<sequence>MRDRHRVVFGVVSTAAKHTKPHRKQAVSHPPTKTPQHLNAQQHPTSGQSQHLLPAARPRGRHCPSARAPWPRSARAHRSRLRTAIHRVPVAAFATPASPV</sequence>
<feature type="compositionally biased region" description="Polar residues" evidence="1">
    <location>
        <begin position="34"/>
        <end position="51"/>
    </location>
</feature>
<name>A0AAD0KSA9_MYCLR</name>
<evidence type="ECO:0000313" key="2">
    <source>
        <dbReference type="EMBL" id="AWV47969.1"/>
    </source>
</evidence>
<organism evidence="2 3">
    <name type="scientific">Mycobacterium leprae</name>
    <dbReference type="NCBI Taxonomy" id="1769"/>
    <lineage>
        <taxon>Bacteria</taxon>
        <taxon>Bacillati</taxon>
        <taxon>Actinomycetota</taxon>
        <taxon>Actinomycetes</taxon>
        <taxon>Mycobacteriales</taxon>
        <taxon>Mycobacteriaceae</taxon>
        <taxon>Mycobacterium</taxon>
    </lineage>
</organism>
<dbReference type="Proteomes" id="UP000249682">
    <property type="component" value="Chromosome"/>
</dbReference>
<accession>A0AAD0KSA9</accession>
<dbReference type="AlphaFoldDB" id="A0AAD0KSA9"/>
<feature type="compositionally biased region" description="Basic residues" evidence="1">
    <location>
        <begin position="17"/>
        <end position="26"/>
    </location>
</feature>
<evidence type="ECO:0000256" key="1">
    <source>
        <dbReference type="SAM" id="MobiDB-lite"/>
    </source>
</evidence>
<reference evidence="2 3" key="1">
    <citation type="submission" date="2018-05" db="EMBL/GenBank/DDBJ databases">
        <title>Evolution of small genomes with special reference to Mycobacterium leprae.</title>
        <authorList>
            <person name="Mohanty P.S."/>
            <person name="Bansal A.K."/>
            <person name="Gupta U.D."/>
            <person name="Naaz F."/>
            <person name="Dwivedi V.D."/>
            <person name="Singh H."/>
            <person name="Gupta G."/>
            <person name="Sharma S."/>
            <person name="Arora M."/>
        </authorList>
    </citation>
    <scope>NUCLEOTIDE SEQUENCE [LARGE SCALE GENOMIC DNA]</scope>
    <source>
        <strain evidence="2 3">MRHRU-235-G</strain>
    </source>
</reference>
<feature type="region of interest" description="Disordered" evidence="1">
    <location>
        <begin position="13"/>
        <end position="77"/>
    </location>
</feature>
<gene>
    <name evidence="2" type="ORF">DIJ64_07530</name>
</gene>
<proteinExistence type="predicted"/>
<evidence type="ECO:0000313" key="3">
    <source>
        <dbReference type="Proteomes" id="UP000249682"/>
    </source>
</evidence>